<sequence>MQTNFFRQLTKLNLVGDLQLILRQADENSFVLSVLLNNEQCGDKAKNLILPLNLSGTAEELDNGFFENVSVPLQRASGLMVNMESFMKQLEEAQKQSAMEKEKADKEKKEKEAKEKKCKDAFQKAEELEKEGNYKGAWSALPKASEYPDYTDIIRKKQNEYERHFAPSLFNTESVENIGQEHEQEHEEEQEEQEQNFQL</sequence>
<dbReference type="OrthoDB" id="1050181at2"/>
<feature type="region of interest" description="Disordered" evidence="1">
    <location>
        <begin position="94"/>
        <end position="119"/>
    </location>
</feature>
<accession>A0A511Y7H4</accession>
<dbReference type="InterPro" id="IPR022273">
    <property type="entry name" value="PRTRC_protein-E"/>
</dbReference>
<proteinExistence type="predicted"/>
<evidence type="ECO:0000256" key="1">
    <source>
        <dbReference type="SAM" id="MobiDB-lite"/>
    </source>
</evidence>
<feature type="domain" description="ParB-related ThiF-related cassette protein E" evidence="2">
    <location>
        <begin position="1"/>
        <end position="173"/>
    </location>
</feature>
<reference evidence="3 4" key="1">
    <citation type="submission" date="2019-07" db="EMBL/GenBank/DDBJ databases">
        <title>Whole genome shotgun sequence of Chryseobacterium lathyri NBRC 105250.</title>
        <authorList>
            <person name="Hosoyama A."/>
            <person name="Uohara A."/>
            <person name="Ohji S."/>
            <person name="Ichikawa N."/>
        </authorList>
    </citation>
    <scope>NUCLEOTIDE SEQUENCE [LARGE SCALE GENOMIC DNA]</scope>
    <source>
        <strain evidence="3 4">NBRC 105250</strain>
    </source>
</reference>
<name>A0A511Y7H4_9FLAO</name>
<dbReference type="EMBL" id="BJYI01000003">
    <property type="protein sequence ID" value="GEN71154.1"/>
    <property type="molecule type" value="Genomic_DNA"/>
</dbReference>
<organism evidence="3 4">
    <name type="scientific">Chryseobacterium lathyri</name>
    <dbReference type="NCBI Taxonomy" id="395933"/>
    <lineage>
        <taxon>Bacteria</taxon>
        <taxon>Pseudomonadati</taxon>
        <taxon>Bacteroidota</taxon>
        <taxon>Flavobacteriia</taxon>
        <taxon>Flavobacteriales</taxon>
        <taxon>Weeksellaceae</taxon>
        <taxon>Chryseobacterium group</taxon>
        <taxon>Chryseobacterium</taxon>
    </lineage>
</organism>
<feature type="compositionally biased region" description="Acidic residues" evidence="1">
    <location>
        <begin position="186"/>
        <end position="199"/>
    </location>
</feature>
<dbReference type="Proteomes" id="UP000321150">
    <property type="component" value="Unassembled WGS sequence"/>
</dbReference>
<dbReference type="NCBIfam" id="TIGR03741">
    <property type="entry name" value="PRTRC_E"/>
    <property type="match status" value="1"/>
</dbReference>
<feature type="region of interest" description="Disordered" evidence="1">
    <location>
        <begin position="165"/>
        <end position="199"/>
    </location>
</feature>
<comment type="caution">
    <text evidence="3">The sequence shown here is derived from an EMBL/GenBank/DDBJ whole genome shotgun (WGS) entry which is preliminary data.</text>
</comment>
<evidence type="ECO:0000259" key="2">
    <source>
        <dbReference type="Pfam" id="PF19556"/>
    </source>
</evidence>
<evidence type="ECO:0000313" key="3">
    <source>
        <dbReference type="EMBL" id="GEN71154.1"/>
    </source>
</evidence>
<dbReference type="AlphaFoldDB" id="A0A511Y7H4"/>
<gene>
    <name evidence="3" type="ORF">CLA01_12260</name>
</gene>
<protein>
    <recommendedName>
        <fullName evidence="2">ParB-related ThiF-related cassette protein E domain-containing protein</fullName>
    </recommendedName>
</protein>
<evidence type="ECO:0000313" key="4">
    <source>
        <dbReference type="Proteomes" id="UP000321150"/>
    </source>
</evidence>
<dbReference type="RefSeq" id="WP_111959822.1">
    <property type="nucleotide sequence ID" value="NZ_BJYI01000003.1"/>
</dbReference>
<dbReference type="Pfam" id="PF19556">
    <property type="entry name" value="PRTRC_E"/>
    <property type="match status" value="1"/>
</dbReference>